<dbReference type="Proteomes" id="UP000831785">
    <property type="component" value="Chromosome"/>
</dbReference>
<evidence type="ECO:0000256" key="7">
    <source>
        <dbReference type="ARBA" id="ARBA00023065"/>
    </source>
</evidence>
<keyword evidence="9 10" id="KW-0739">Sodium transport</keyword>
<dbReference type="NCBIfam" id="TIGR00831">
    <property type="entry name" value="a_cpa1"/>
    <property type="match status" value="1"/>
</dbReference>
<sequence length="540" mass="60114">MHNNALHETILLVLGLLFAMLLLVMLSQKLRISYPIFLVLAGLALSFVPGLPLITVDPDLIFLIFLPPLLYQAAWDTSWKDFWRWKRPIALLAFGLVFFTSTIVAYVSSSIIPGFTLALGFLLGGIISPPDAVAATSVLKGIKVPRQVTAILEGESLINDASSLIVFRFALAAVVSGTFSWHEATTSFVLASGLGLVVGLAVGYGFYLIHRYLPTTPSINTVLTFLAPYVMYLLAEEFHFSGVLAVVSGGLMLSYHSHRVFDADTRLQTNSVWTSVGFALNGLVFILIGLELPVAVQGLGNYSLQQAITYSLIISAIVIIIRLVWMFPAAFVPRWLFRSIRTQETSPGWQGPVIIGWAGMRGVVSLASALSVPLLLSNGQAFPQRNLILFITFVVILVTLVFQGLTLPAIIRLTRVADTEERMPTDEQEAGIRLRLRHVALAHLAREYADDIRDNEMISALQHRMQAEAQRTGNLLEALDYDETKRRALQRYHQVLLDVLQVQREELFVLRQEDVFEEEMLRHQEAQLDLDEAKISHMPH</sequence>
<comment type="caution">
    <text evidence="10">Lacks conserved residue(s) required for the propagation of feature annotation.</text>
</comment>
<keyword evidence="7 10" id="KW-0406">Ion transport</keyword>
<feature type="transmembrane region" description="Helical" evidence="10">
    <location>
        <begin position="6"/>
        <end position="26"/>
    </location>
</feature>
<feature type="transmembrane region" description="Helical" evidence="10">
    <location>
        <begin position="229"/>
        <end position="255"/>
    </location>
</feature>
<keyword evidence="10" id="KW-0050">Antiport</keyword>
<keyword evidence="6 10" id="KW-0915">Sodium</keyword>
<keyword evidence="2 10" id="KW-0813">Transport</keyword>
<feature type="domain" description="Cation/H+ exchanger transmembrane" evidence="11">
    <location>
        <begin position="19"/>
        <end position="411"/>
    </location>
</feature>
<evidence type="ECO:0000256" key="10">
    <source>
        <dbReference type="RuleBase" id="RU366002"/>
    </source>
</evidence>
<name>A0ABY4FEE5_9BACT</name>
<comment type="subcellular location">
    <subcellularLocation>
        <location evidence="1 10">Cell membrane</location>
        <topology evidence="1 10">Multi-pass membrane protein</topology>
    </subcellularLocation>
</comment>
<dbReference type="InterPro" id="IPR018422">
    <property type="entry name" value="Cation/H_exchanger_CPA1"/>
</dbReference>
<keyword evidence="8 10" id="KW-0472">Membrane</keyword>
<keyword evidence="3 10" id="KW-1003">Cell membrane</keyword>
<feature type="transmembrane region" description="Helical" evidence="10">
    <location>
        <begin position="276"/>
        <end position="296"/>
    </location>
</feature>
<evidence type="ECO:0000313" key="12">
    <source>
        <dbReference type="EMBL" id="UOQ54332.1"/>
    </source>
</evidence>
<evidence type="ECO:0000256" key="8">
    <source>
        <dbReference type="ARBA" id="ARBA00023136"/>
    </source>
</evidence>
<evidence type="ECO:0000259" key="11">
    <source>
        <dbReference type="Pfam" id="PF00999"/>
    </source>
</evidence>
<feature type="transmembrane region" description="Helical" evidence="10">
    <location>
        <begin position="89"/>
        <end position="112"/>
    </location>
</feature>
<comment type="similarity">
    <text evidence="10">Belongs to the monovalent cation:proton antiporter 1 (CPA1) transporter (TC 2.A.36) family.</text>
</comment>
<dbReference type="Pfam" id="PF00999">
    <property type="entry name" value="Na_H_Exchanger"/>
    <property type="match status" value="1"/>
</dbReference>
<comment type="function">
    <text evidence="10">Na(+)/H(+) antiporter that extrudes sodium in exchange for external protons.</text>
</comment>
<feature type="transmembrane region" description="Helical" evidence="10">
    <location>
        <begin position="161"/>
        <end position="181"/>
    </location>
</feature>
<feature type="transmembrane region" description="Helical" evidence="10">
    <location>
        <begin position="33"/>
        <end position="54"/>
    </location>
</feature>
<gene>
    <name evidence="12" type="ORF">MUN80_06125</name>
</gene>
<feature type="transmembrane region" description="Helical" evidence="10">
    <location>
        <begin position="188"/>
        <end position="209"/>
    </location>
</feature>
<reference evidence="12 13" key="1">
    <citation type="submission" date="2022-04" db="EMBL/GenBank/DDBJ databases">
        <title>Hymenobacter sp. isolated from the air.</title>
        <authorList>
            <person name="Won M."/>
            <person name="Lee C.-M."/>
            <person name="Woen H.-Y."/>
            <person name="Kwon S.-W."/>
        </authorList>
    </citation>
    <scope>NUCLEOTIDE SEQUENCE [LARGE SCALE GENOMIC DNA]</scope>
    <source>
        <strain evidence="13">5116 S-27</strain>
    </source>
</reference>
<dbReference type="EMBL" id="CP095049">
    <property type="protein sequence ID" value="UOQ54332.1"/>
    <property type="molecule type" value="Genomic_DNA"/>
</dbReference>
<protein>
    <submittedName>
        <fullName evidence="12">Na+/H+ antiporter</fullName>
    </submittedName>
</protein>
<accession>A0ABY4FEE5</accession>
<evidence type="ECO:0000256" key="9">
    <source>
        <dbReference type="ARBA" id="ARBA00023201"/>
    </source>
</evidence>
<dbReference type="InterPro" id="IPR006153">
    <property type="entry name" value="Cation/H_exchanger_TM"/>
</dbReference>
<evidence type="ECO:0000313" key="13">
    <source>
        <dbReference type="Proteomes" id="UP000831785"/>
    </source>
</evidence>
<feature type="transmembrane region" description="Helical" evidence="10">
    <location>
        <begin position="388"/>
        <end position="413"/>
    </location>
</feature>
<feature type="transmembrane region" description="Helical" evidence="10">
    <location>
        <begin position="308"/>
        <end position="332"/>
    </location>
</feature>
<keyword evidence="4 10" id="KW-0812">Transmembrane</keyword>
<dbReference type="PANTHER" id="PTHR10110:SF86">
    <property type="entry name" value="SODIUM_HYDROGEN EXCHANGER 7"/>
    <property type="match status" value="1"/>
</dbReference>
<keyword evidence="13" id="KW-1185">Reference proteome</keyword>
<feature type="transmembrane region" description="Helical" evidence="10">
    <location>
        <begin position="353"/>
        <end position="376"/>
    </location>
</feature>
<evidence type="ECO:0000256" key="2">
    <source>
        <dbReference type="ARBA" id="ARBA00022448"/>
    </source>
</evidence>
<keyword evidence="5 10" id="KW-1133">Transmembrane helix</keyword>
<evidence type="ECO:0000256" key="3">
    <source>
        <dbReference type="ARBA" id="ARBA00022475"/>
    </source>
</evidence>
<dbReference type="PANTHER" id="PTHR10110">
    <property type="entry name" value="SODIUM/HYDROGEN EXCHANGER"/>
    <property type="match status" value="1"/>
</dbReference>
<proteinExistence type="inferred from homology"/>
<evidence type="ECO:0000256" key="4">
    <source>
        <dbReference type="ARBA" id="ARBA00022692"/>
    </source>
</evidence>
<evidence type="ECO:0000256" key="5">
    <source>
        <dbReference type="ARBA" id="ARBA00022989"/>
    </source>
</evidence>
<dbReference type="InterPro" id="IPR004705">
    <property type="entry name" value="Cation/H_exchanger_CPA1_bac"/>
</dbReference>
<evidence type="ECO:0000256" key="1">
    <source>
        <dbReference type="ARBA" id="ARBA00004651"/>
    </source>
</evidence>
<dbReference type="RefSeq" id="WP_244721016.1">
    <property type="nucleotide sequence ID" value="NZ_CP095049.1"/>
</dbReference>
<evidence type="ECO:0000256" key="6">
    <source>
        <dbReference type="ARBA" id="ARBA00023053"/>
    </source>
</evidence>
<dbReference type="Gene3D" id="6.10.140.1330">
    <property type="match status" value="1"/>
</dbReference>
<organism evidence="12 13">
    <name type="scientific">Hymenobacter cellulosivorans</name>
    <dbReference type="NCBI Taxonomy" id="2932249"/>
    <lineage>
        <taxon>Bacteria</taxon>
        <taxon>Pseudomonadati</taxon>
        <taxon>Bacteroidota</taxon>
        <taxon>Cytophagia</taxon>
        <taxon>Cytophagales</taxon>
        <taxon>Hymenobacteraceae</taxon>
        <taxon>Hymenobacter</taxon>
    </lineage>
</organism>